<comment type="caution">
    <text evidence="2">The sequence shown here is derived from an EMBL/GenBank/DDBJ whole genome shotgun (WGS) entry which is preliminary data.</text>
</comment>
<dbReference type="RefSeq" id="WP_069799354.1">
    <property type="nucleotide sequence ID" value="NZ_CP034157.1"/>
</dbReference>
<feature type="region of interest" description="Disordered" evidence="1">
    <location>
        <begin position="19"/>
        <end position="88"/>
    </location>
</feature>
<dbReference type="KEGG" id="cnr:EB819_02385"/>
<dbReference type="AlphaFoldDB" id="A0A1E5UCY1"/>
<dbReference type="PATRIC" id="fig|237258.4.peg.324"/>
<sequence>MKKIYLVILTLTLVSCQKKNETPETLSPELASYEQKSASDSSNVTSAQNSAPITMNNSAPIATNSVNQPQQTAPGMNPPHGQPNHRCDIPVGAPLNSKKAEATTVKTTDIQTTKTAPVAIPQNNNSSTTVAAGMNPAHGQPGHRCDIPVGAPLNSKKVEATTVKTTDNQTTTTAPIAAPQNNAGSTTIAAGMNPAHGQPGHRCDIPVGAPLPTN</sequence>
<keyword evidence="3" id="KW-1185">Reference proteome</keyword>
<evidence type="ECO:0000313" key="2">
    <source>
        <dbReference type="EMBL" id="OEL10752.1"/>
    </source>
</evidence>
<accession>A0A1E5UCY1</accession>
<evidence type="ECO:0000313" key="3">
    <source>
        <dbReference type="Proteomes" id="UP000095601"/>
    </source>
</evidence>
<dbReference type="STRING" id="237258.SAMN04489756_1193"/>
<feature type="compositionally biased region" description="Polar residues" evidence="1">
    <location>
        <begin position="34"/>
        <end position="74"/>
    </location>
</feature>
<name>A0A1E5UCY1_9FLAO</name>
<feature type="region of interest" description="Disordered" evidence="1">
    <location>
        <begin position="191"/>
        <end position="214"/>
    </location>
</feature>
<proteinExistence type="predicted"/>
<dbReference type="EMBL" id="MKGI01000073">
    <property type="protein sequence ID" value="OEL10752.1"/>
    <property type="molecule type" value="Genomic_DNA"/>
</dbReference>
<dbReference type="PROSITE" id="PS51257">
    <property type="entry name" value="PROKAR_LIPOPROTEIN"/>
    <property type="match status" value="1"/>
</dbReference>
<dbReference type="Proteomes" id="UP000095601">
    <property type="component" value="Unassembled WGS sequence"/>
</dbReference>
<gene>
    <name evidence="2" type="ORF">BHF72_0125</name>
</gene>
<organism evidence="2 3">
    <name type="scientific">Cloacibacterium normanense</name>
    <dbReference type="NCBI Taxonomy" id="237258"/>
    <lineage>
        <taxon>Bacteria</taxon>
        <taxon>Pseudomonadati</taxon>
        <taxon>Bacteroidota</taxon>
        <taxon>Flavobacteriia</taxon>
        <taxon>Flavobacteriales</taxon>
        <taxon>Weeksellaceae</taxon>
    </lineage>
</organism>
<protein>
    <recommendedName>
        <fullName evidence="4">Lipoprotein</fullName>
    </recommendedName>
</protein>
<dbReference type="OrthoDB" id="678557at2"/>
<evidence type="ECO:0000256" key="1">
    <source>
        <dbReference type="SAM" id="MobiDB-lite"/>
    </source>
</evidence>
<evidence type="ECO:0008006" key="4">
    <source>
        <dbReference type="Google" id="ProtNLM"/>
    </source>
</evidence>
<reference evidence="2 3" key="1">
    <citation type="submission" date="2016-09" db="EMBL/GenBank/DDBJ databases">
        <authorList>
            <person name="Capua I."/>
            <person name="De Benedictis P."/>
            <person name="Joannis T."/>
            <person name="Lombin L.H."/>
            <person name="Cattoli G."/>
        </authorList>
    </citation>
    <scope>NUCLEOTIDE SEQUENCE [LARGE SCALE GENOMIC DNA]</scope>
    <source>
        <strain evidence="2 3">NRS-1</strain>
    </source>
</reference>